<dbReference type="SMART" id="SM00297">
    <property type="entry name" value="BROMO"/>
    <property type="match status" value="1"/>
</dbReference>
<feature type="compositionally biased region" description="Basic and acidic residues" evidence="3">
    <location>
        <begin position="467"/>
        <end position="478"/>
    </location>
</feature>
<dbReference type="PROSITE" id="PS50014">
    <property type="entry name" value="BROMODOMAIN_2"/>
    <property type="match status" value="1"/>
</dbReference>
<dbReference type="PANTHER" id="PTHR37888">
    <property type="entry name" value="DNA-BINDING BROMODOMAIN-CONTAINING PROTEIN"/>
    <property type="match status" value="1"/>
</dbReference>
<feature type="compositionally biased region" description="Low complexity" evidence="3">
    <location>
        <begin position="43"/>
        <end position="54"/>
    </location>
</feature>
<dbReference type="EMBL" id="JBAMMX010000013">
    <property type="protein sequence ID" value="KAK6928645.1"/>
    <property type="molecule type" value="Genomic_DNA"/>
</dbReference>
<evidence type="ECO:0000313" key="5">
    <source>
        <dbReference type="EMBL" id="KAK6928645.1"/>
    </source>
</evidence>
<dbReference type="CDD" id="cd04369">
    <property type="entry name" value="Bromodomain"/>
    <property type="match status" value="1"/>
</dbReference>
<feature type="compositionally biased region" description="Polar residues" evidence="3">
    <location>
        <begin position="402"/>
        <end position="428"/>
    </location>
</feature>
<feature type="compositionally biased region" description="Basic and acidic residues" evidence="3">
    <location>
        <begin position="116"/>
        <end position="126"/>
    </location>
</feature>
<feature type="compositionally biased region" description="Acidic residues" evidence="3">
    <location>
        <begin position="196"/>
        <end position="209"/>
    </location>
</feature>
<keyword evidence="6" id="KW-1185">Reference proteome</keyword>
<dbReference type="Proteomes" id="UP001370490">
    <property type="component" value="Unassembled WGS sequence"/>
</dbReference>
<dbReference type="PANTHER" id="PTHR37888:SF11">
    <property type="entry name" value="DNA-BINDING BROMODOMAIN-CONTAINING PROTEIN"/>
    <property type="match status" value="1"/>
</dbReference>
<evidence type="ECO:0000313" key="6">
    <source>
        <dbReference type="Proteomes" id="UP001370490"/>
    </source>
</evidence>
<feature type="compositionally biased region" description="Basic and acidic residues" evidence="3">
    <location>
        <begin position="133"/>
        <end position="159"/>
    </location>
</feature>
<feature type="region of interest" description="Disordered" evidence="3">
    <location>
        <begin position="116"/>
        <end position="298"/>
    </location>
</feature>
<evidence type="ECO:0000256" key="3">
    <source>
        <dbReference type="SAM" id="MobiDB-lite"/>
    </source>
</evidence>
<feature type="region of interest" description="Disordered" evidence="3">
    <location>
        <begin position="450"/>
        <end position="688"/>
    </location>
</feature>
<feature type="compositionally biased region" description="Polar residues" evidence="3">
    <location>
        <begin position="170"/>
        <end position="180"/>
    </location>
</feature>
<feature type="region of interest" description="Disordered" evidence="3">
    <location>
        <begin position="402"/>
        <end position="432"/>
    </location>
</feature>
<accession>A0AAN8V6V0</accession>
<dbReference type="Gene3D" id="1.20.920.10">
    <property type="entry name" value="Bromodomain-like"/>
    <property type="match status" value="1"/>
</dbReference>
<dbReference type="InterPro" id="IPR001487">
    <property type="entry name" value="Bromodomain"/>
</dbReference>
<sequence length="688" mass="76155">KRHGLKNWESVSMEIQNKTSLSLLSATPQICHQKYLDLKRRFTSTTSSASSSSSSEEDEDDDAKPQEDEEEDKIEIERIPWLDELRKLRVAELKQEVQKYDVSILSLQLKVKKLKEERERSLKDSQDNGDVEPDLKEKSKDISDDGVHVAPDKSPDEKLVAIVGEDESENLSFNESNTTESKCENRGGGEIGGSDEPVETEREEPVEEETGQKKSDPETSESTKPVSYNESSDSVLKKTEAEEEEDMKGRTVVGGGGGGEEATMKESSDVQSSASLTGRKLRRKRGEEVETEEVSPATTKRICGKSQPLVEFLEVIRSHKHGSWFETRLHSQETEMYKNIVRQHVDLKTVQTRLEEGKYSSCARRFYRDLLLLVSNAIVFFPKSKPEYAAAHELRELVSNQMKDTSRRPQSSSAEPGQAAQASSNSKTGSDRFDSLLAKHKSSAPIVVCRKRSSLSAKPASSAGMDKNADKKADEKPAAADQKPLSKLSAVVSEDTKPKGKDNRPATGARSSRKNNKIRRNNAPNKNQSANISSEPSMRDKGETNKRDKNANTKDKENNSSDNASTLAKKRSAADFLKRIKRNSPSKGGSVADTPKSGGNESNNGGRGADQKKKQNVKGDNTTSGRRDPILHRTRGVGKQPNVENSPSKRNVGRPPKKGAETISSKRSREVEPEVVTTKQPPRKRAKR</sequence>
<feature type="compositionally biased region" description="Basic residues" evidence="3">
    <location>
        <begin position="511"/>
        <end position="520"/>
    </location>
</feature>
<gene>
    <name evidence="5" type="ORF">RJ641_004850</name>
</gene>
<name>A0AAN8V6V0_9MAGN</name>
<comment type="caution">
    <text evidence="5">The sequence shown here is derived from an EMBL/GenBank/DDBJ whole genome shotgun (WGS) entry which is preliminary data.</text>
</comment>
<evidence type="ECO:0000259" key="4">
    <source>
        <dbReference type="PROSITE" id="PS50014"/>
    </source>
</evidence>
<reference evidence="5 6" key="1">
    <citation type="submission" date="2023-12" db="EMBL/GenBank/DDBJ databases">
        <title>A high-quality genome assembly for Dillenia turbinata (Dilleniales).</title>
        <authorList>
            <person name="Chanderbali A."/>
        </authorList>
    </citation>
    <scope>NUCLEOTIDE SEQUENCE [LARGE SCALE GENOMIC DNA]</scope>
    <source>
        <strain evidence="5">LSX21</strain>
        <tissue evidence="5">Leaf</tissue>
    </source>
</reference>
<organism evidence="5 6">
    <name type="scientific">Dillenia turbinata</name>
    <dbReference type="NCBI Taxonomy" id="194707"/>
    <lineage>
        <taxon>Eukaryota</taxon>
        <taxon>Viridiplantae</taxon>
        <taxon>Streptophyta</taxon>
        <taxon>Embryophyta</taxon>
        <taxon>Tracheophyta</taxon>
        <taxon>Spermatophyta</taxon>
        <taxon>Magnoliopsida</taxon>
        <taxon>eudicotyledons</taxon>
        <taxon>Gunneridae</taxon>
        <taxon>Pentapetalae</taxon>
        <taxon>Dilleniales</taxon>
        <taxon>Dilleniaceae</taxon>
        <taxon>Dillenia</taxon>
    </lineage>
</organism>
<dbReference type="Pfam" id="PF00439">
    <property type="entry name" value="Bromodomain"/>
    <property type="match status" value="1"/>
</dbReference>
<feature type="compositionally biased region" description="Basic and acidic residues" evidence="3">
    <location>
        <begin position="494"/>
        <end position="504"/>
    </location>
</feature>
<dbReference type="SUPFAM" id="SSF47370">
    <property type="entry name" value="Bromodomain"/>
    <property type="match status" value="1"/>
</dbReference>
<feature type="domain" description="Bromo" evidence="4">
    <location>
        <begin position="317"/>
        <end position="388"/>
    </location>
</feature>
<evidence type="ECO:0000256" key="1">
    <source>
        <dbReference type="ARBA" id="ARBA00023117"/>
    </source>
</evidence>
<dbReference type="AlphaFoldDB" id="A0AAN8V6V0"/>
<evidence type="ECO:0000256" key="2">
    <source>
        <dbReference type="PROSITE-ProRule" id="PRU00035"/>
    </source>
</evidence>
<feature type="region of interest" description="Disordered" evidence="3">
    <location>
        <begin position="42"/>
        <end position="76"/>
    </location>
</feature>
<dbReference type="InterPro" id="IPR036427">
    <property type="entry name" value="Bromodomain-like_sf"/>
</dbReference>
<feature type="compositionally biased region" description="Basic and acidic residues" evidence="3">
    <location>
        <begin position="537"/>
        <end position="559"/>
    </location>
</feature>
<proteinExistence type="predicted"/>
<feature type="non-terminal residue" evidence="5">
    <location>
        <position position="1"/>
    </location>
</feature>
<protein>
    <submittedName>
        <fullName evidence="5">Bromodomain</fullName>
    </submittedName>
</protein>
<feature type="compositionally biased region" description="Acidic residues" evidence="3">
    <location>
        <begin position="55"/>
        <end position="74"/>
    </location>
</feature>
<feature type="compositionally biased region" description="Polar residues" evidence="3">
    <location>
        <begin position="220"/>
        <end position="234"/>
    </location>
</feature>
<keyword evidence="1 2" id="KW-0103">Bromodomain</keyword>